<accession>A0A699I007</accession>
<evidence type="ECO:0000313" key="1">
    <source>
        <dbReference type="EMBL" id="GEY98200.1"/>
    </source>
</evidence>
<sequence length="142" mass="15904">LASERARLTCCVSTRRGDNLVTKFHISFAIGLSLTTECQETKPDRQAKIKKPKSHCDSAWQSKEVENLIQLSHKWGKAIEQREDDGHGMLDDMALDSMVDMAEDMALNYRKAYDVGQPKGMPKGSYVLPHLSINIDATVVKL</sequence>
<organism evidence="1">
    <name type="scientific">Tanacetum cinerariifolium</name>
    <name type="common">Dalmatian daisy</name>
    <name type="synonym">Chrysanthemum cinerariifolium</name>
    <dbReference type="NCBI Taxonomy" id="118510"/>
    <lineage>
        <taxon>Eukaryota</taxon>
        <taxon>Viridiplantae</taxon>
        <taxon>Streptophyta</taxon>
        <taxon>Embryophyta</taxon>
        <taxon>Tracheophyta</taxon>
        <taxon>Spermatophyta</taxon>
        <taxon>Magnoliopsida</taxon>
        <taxon>eudicotyledons</taxon>
        <taxon>Gunneridae</taxon>
        <taxon>Pentapetalae</taxon>
        <taxon>asterids</taxon>
        <taxon>campanulids</taxon>
        <taxon>Asterales</taxon>
        <taxon>Asteraceae</taxon>
        <taxon>Asteroideae</taxon>
        <taxon>Anthemideae</taxon>
        <taxon>Anthemidinae</taxon>
        <taxon>Tanacetum</taxon>
    </lineage>
</organism>
<proteinExistence type="predicted"/>
<feature type="non-terminal residue" evidence="1">
    <location>
        <position position="1"/>
    </location>
</feature>
<comment type="caution">
    <text evidence="1">The sequence shown here is derived from an EMBL/GenBank/DDBJ whole genome shotgun (WGS) entry which is preliminary data.</text>
</comment>
<name>A0A699I007_TANCI</name>
<protein>
    <submittedName>
        <fullName evidence="1">Uncharacterized protein</fullName>
    </submittedName>
</protein>
<gene>
    <name evidence="1" type="ORF">Tci_470174</name>
</gene>
<dbReference type="EMBL" id="BKCJ010228767">
    <property type="protein sequence ID" value="GEY98200.1"/>
    <property type="molecule type" value="Genomic_DNA"/>
</dbReference>
<reference evidence="1" key="1">
    <citation type="journal article" date="2019" name="Sci. Rep.">
        <title>Draft genome of Tanacetum cinerariifolium, the natural source of mosquito coil.</title>
        <authorList>
            <person name="Yamashiro T."/>
            <person name="Shiraishi A."/>
            <person name="Satake H."/>
            <person name="Nakayama K."/>
        </authorList>
    </citation>
    <scope>NUCLEOTIDE SEQUENCE</scope>
</reference>
<dbReference type="AlphaFoldDB" id="A0A699I007"/>